<keyword evidence="3" id="KW-1185">Reference proteome</keyword>
<dbReference type="RefSeq" id="WP_271165044.1">
    <property type="nucleotide sequence ID" value="NZ_BSFD01000004.1"/>
</dbReference>
<feature type="region of interest" description="Disordered" evidence="1">
    <location>
        <begin position="1"/>
        <end position="56"/>
    </location>
</feature>
<feature type="compositionally biased region" description="Basic and acidic residues" evidence="1">
    <location>
        <begin position="104"/>
        <end position="119"/>
    </location>
</feature>
<feature type="compositionally biased region" description="Basic and acidic residues" evidence="1">
    <location>
        <begin position="12"/>
        <end position="28"/>
    </location>
</feature>
<protein>
    <submittedName>
        <fullName evidence="2">Uncharacterized protein</fullName>
    </submittedName>
</protein>
<dbReference type="Proteomes" id="UP001143509">
    <property type="component" value="Unassembled WGS sequence"/>
</dbReference>
<evidence type="ECO:0000313" key="3">
    <source>
        <dbReference type="Proteomes" id="UP001143509"/>
    </source>
</evidence>
<sequence>MTDRIQAVGGPERVDRRDGERRERERRAQQAASRALVPSETPEPEFKPDAGPARPAVHAAIDPGAAAFVAQQMGQRGQKRGLRGGPPVLDAARAAYLGTEYSGEAERRPPTGKAAKTDI</sequence>
<gene>
    <name evidence="2" type="ORF">GCM10017620_18020</name>
</gene>
<reference evidence="2" key="2">
    <citation type="submission" date="2023-01" db="EMBL/GenBank/DDBJ databases">
        <authorList>
            <person name="Sun Q."/>
            <person name="Evtushenko L."/>
        </authorList>
    </citation>
    <scope>NUCLEOTIDE SEQUENCE</scope>
    <source>
        <strain evidence="2">VKM B-1499</strain>
    </source>
</reference>
<organism evidence="2 3">
    <name type="scientific">Brevundimonas intermedia</name>
    <dbReference type="NCBI Taxonomy" id="74315"/>
    <lineage>
        <taxon>Bacteria</taxon>
        <taxon>Pseudomonadati</taxon>
        <taxon>Pseudomonadota</taxon>
        <taxon>Alphaproteobacteria</taxon>
        <taxon>Caulobacterales</taxon>
        <taxon>Caulobacteraceae</taxon>
        <taxon>Brevundimonas</taxon>
    </lineage>
</organism>
<evidence type="ECO:0000256" key="1">
    <source>
        <dbReference type="SAM" id="MobiDB-lite"/>
    </source>
</evidence>
<feature type="region of interest" description="Disordered" evidence="1">
    <location>
        <begin position="100"/>
        <end position="119"/>
    </location>
</feature>
<accession>A0ABQ5T7S9</accession>
<reference evidence="2" key="1">
    <citation type="journal article" date="2014" name="Int. J. Syst. Evol. Microbiol.">
        <title>Complete genome of a new Firmicutes species belonging to the dominant human colonic microbiota ('Ruminococcus bicirculans') reveals two chromosomes and a selective capacity to utilize plant glucans.</title>
        <authorList>
            <consortium name="NISC Comparative Sequencing Program"/>
            <person name="Wegmann U."/>
            <person name="Louis P."/>
            <person name="Goesmann A."/>
            <person name="Henrissat B."/>
            <person name="Duncan S.H."/>
            <person name="Flint H.J."/>
        </authorList>
    </citation>
    <scope>NUCLEOTIDE SEQUENCE</scope>
    <source>
        <strain evidence="2">VKM B-1499</strain>
    </source>
</reference>
<evidence type="ECO:0000313" key="2">
    <source>
        <dbReference type="EMBL" id="GLK48829.1"/>
    </source>
</evidence>
<proteinExistence type="predicted"/>
<dbReference type="EMBL" id="BSFD01000004">
    <property type="protein sequence ID" value="GLK48829.1"/>
    <property type="molecule type" value="Genomic_DNA"/>
</dbReference>
<name>A0ABQ5T7S9_9CAUL</name>
<comment type="caution">
    <text evidence="2">The sequence shown here is derived from an EMBL/GenBank/DDBJ whole genome shotgun (WGS) entry which is preliminary data.</text>
</comment>